<dbReference type="OrthoDB" id="9796655at2"/>
<evidence type="ECO:0000256" key="3">
    <source>
        <dbReference type="ARBA" id="ARBA00023125"/>
    </source>
</evidence>
<feature type="domain" description="Response regulatory" evidence="6">
    <location>
        <begin position="5"/>
        <end position="122"/>
    </location>
</feature>
<dbReference type="AlphaFoldDB" id="A0A0P0QHP0"/>
<comment type="caution">
    <text evidence="7">The sequence shown here is derived from an EMBL/GenBank/DDBJ whole genome shotgun (WGS) entry which is preliminary data.</text>
</comment>
<keyword evidence="3" id="KW-0238">DNA-binding</keyword>
<dbReference type="InterPro" id="IPR011006">
    <property type="entry name" value="CheY-like_superfamily"/>
</dbReference>
<dbReference type="InterPro" id="IPR001789">
    <property type="entry name" value="Sig_transdc_resp-reg_receiver"/>
</dbReference>
<evidence type="ECO:0000256" key="1">
    <source>
        <dbReference type="ARBA" id="ARBA00022553"/>
    </source>
</evidence>
<evidence type="ECO:0000256" key="2">
    <source>
        <dbReference type="ARBA" id="ARBA00023012"/>
    </source>
</evidence>
<feature type="modified residue" description="4-aspartylphosphate" evidence="4">
    <location>
        <position position="57"/>
    </location>
</feature>
<dbReference type="PRINTS" id="PR00038">
    <property type="entry name" value="HTHLUXR"/>
</dbReference>
<dbReference type="SMART" id="SM00448">
    <property type="entry name" value="REC"/>
    <property type="match status" value="1"/>
</dbReference>
<sequence length="210" mass="23699">MGQDYALVVDDHPLVASGIANFLSTHCRFKQAHVVTNEENCYRHIRENGPPRLLVIDFWLSSGTALKLLKEVKQLYPQVRILVVSGDENNDIWQKVNNAGGHGFVLKNEPPELFARAVFALSNNQDWFPDGNETIVKSHHEHLNKFNLTPRQIDVLTMMLRGLPNKRIATQLSISEPTVKEHISNILKKIGVNSRVEAITLLHGKRDPSS</sequence>
<dbReference type="InterPro" id="IPR058245">
    <property type="entry name" value="NreC/VraR/RcsB-like_REC"/>
</dbReference>
<evidence type="ECO:0000313" key="7">
    <source>
        <dbReference type="EMBL" id="KMU50038.1"/>
    </source>
</evidence>
<dbReference type="STRING" id="273526.SMDB11_2984"/>
<dbReference type="GO" id="GO:0000160">
    <property type="term" value="P:phosphorelay signal transduction system"/>
    <property type="evidence" value="ECO:0007669"/>
    <property type="project" value="InterPro"/>
</dbReference>
<dbReference type="Pfam" id="PF00072">
    <property type="entry name" value="Response_reg"/>
    <property type="match status" value="1"/>
</dbReference>
<protein>
    <submittedName>
        <fullName evidence="7">LuxR family transcriptional regulator</fullName>
    </submittedName>
</protein>
<evidence type="ECO:0000256" key="4">
    <source>
        <dbReference type="PROSITE-ProRule" id="PRU00169"/>
    </source>
</evidence>
<dbReference type="SUPFAM" id="SSF52172">
    <property type="entry name" value="CheY-like"/>
    <property type="match status" value="1"/>
</dbReference>
<dbReference type="PANTHER" id="PTHR45566:SF1">
    <property type="entry name" value="HTH-TYPE TRANSCRIPTIONAL REGULATOR YHJB-RELATED"/>
    <property type="match status" value="1"/>
</dbReference>
<dbReference type="GO" id="GO:0006355">
    <property type="term" value="P:regulation of DNA-templated transcription"/>
    <property type="evidence" value="ECO:0007669"/>
    <property type="project" value="InterPro"/>
</dbReference>
<evidence type="ECO:0000313" key="8">
    <source>
        <dbReference type="Proteomes" id="UP000037482"/>
    </source>
</evidence>
<dbReference type="PROSITE" id="PS00622">
    <property type="entry name" value="HTH_LUXR_1"/>
    <property type="match status" value="1"/>
</dbReference>
<evidence type="ECO:0000259" key="6">
    <source>
        <dbReference type="PROSITE" id="PS50110"/>
    </source>
</evidence>
<dbReference type="Proteomes" id="UP000037482">
    <property type="component" value="Unassembled WGS sequence"/>
</dbReference>
<proteinExistence type="predicted"/>
<dbReference type="PROSITE" id="PS50110">
    <property type="entry name" value="RESPONSE_REGULATORY"/>
    <property type="match status" value="1"/>
</dbReference>
<dbReference type="Gene3D" id="3.40.50.2300">
    <property type="match status" value="1"/>
</dbReference>
<dbReference type="SUPFAM" id="SSF46894">
    <property type="entry name" value="C-terminal effector domain of the bipartite response regulators"/>
    <property type="match status" value="1"/>
</dbReference>
<name>A0A0P0QHP0_SERMA</name>
<dbReference type="EMBL" id="LFJS01000014">
    <property type="protein sequence ID" value="KMU50038.1"/>
    <property type="molecule type" value="Genomic_DNA"/>
</dbReference>
<dbReference type="InterPro" id="IPR051015">
    <property type="entry name" value="EvgA-like"/>
</dbReference>
<dbReference type="InterPro" id="IPR000792">
    <property type="entry name" value="Tscrpt_reg_LuxR_C"/>
</dbReference>
<dbReference type="CDD" id="cd17535">
    <property type="entry name" value="REC_NarL-like"/>
    <property type="match status" value="1"/>
</dbReference>
<dbReference type="Pfam" id="PF00196">
    <property type="entry name" value="GerE"/>
    <property type="match status" value="1"/>
</dbReference>
<organism evidence="7 8">
    <name type="scientific">Serratia marcescens</name>
    <dbReference type="NCBI Taxonomy" id="615"/>
    <lineage>
        <taxon>Bacteria</taxon>
        <taxon>Pseudomonadati</taxon>
        <taxon>Pseudomonadota</taxon>
        <taxon>Gammaproteobacteria</taxon>
        <taxon>Enterobacterales</taxon>
        <taxon>Yersiniaceae</taxon>
        <taxon>Serratia</taxon>
    </lineage>
</organism>
<accession>A0A656VHF3</accession>
<keyword evidence="1 4" id="KW-0597">Phosphoprotein</keyword>
<dbReference type="InterPro" id="IPR016032">
    <property type="entry name" value="Sig_transdc_resp-reg_C-effctor"/>
</dbReference>
<gene>
    <name evidence="7" type="ORF">AB868_03973</name>
</gene>
<dbReference type="SMART" id="SM00421">
    <property type="entry name" value="HTH_LUXR"/>
    <property type="match status" value="1"/>
</dbReference>
<dbReference type="PROSITE" id="PS50043">
    <property type="entry name" value="HTH_LUXR_2"/>
    <property type="match status" value="1"/>
</dbReference>
<keyword evidence="2" id="KW-0902">Two-component regulatory system</keyword>
<dbReference type="PANTHER" id="PTHR45566">
    <property type="entry name" value="HTH-TYPE TRANSCRIPTIONAL REGULATOR YHJB-RELATED"/>
    <property type="match status" value="1"/>
</dbReference>
<accession>A0A0P0QHP0</accession>
<dbReference type="GO" id="GO:0003677">
    <property type="term" value="F:DNA binding"/>
    <property type="evidence" value="ECO:0007669"/>
    <property type="project" value="UniProtKB-KW"/>
</dbReference>
<feature type="domain" description="HTH luxR-type" evidence="5">
    <location>
        <begin position="141"/>
        <end position="206"/>
    </location>
</feature>
<evidence type="ECO:0000259" key="5">
    <source>
        <dbReference type="PROSITE" id="PS50043"/>
    </source>
</evidence>
<dbReference type="RefSeq" id="WP_048325217.1">
    <property type="nucleotide sequence ID" value="NZ_CAMKJE010000006.1"/>
</dbReference>
<reference evidence="7 8" key="1">
    <citation type="submission" date="2015-06" db="EMBL/GenBank/DDBJ databases">
        <title>Draft Genome of Serratia marcescens Strain AH0650_Sm1.</title>
        <authorList>
            <person name="Wan Y."/>
            <person name="Gorrie C."/>
            <person name="Holt K."/>
        </authorList>
    </citation>
    <scope>NUCLEOTIDE SEQUENCE [LARGE SCALE GENOMIC DNA]</scope>
    <source>
        <strain evidence="7 8">AH0650_Sm1</strain>
    </source>
</reference>
<dbReference type="CDD" id="cd06170">
    <property type="entry name" value="LuxR_C_like"/>
    <property type="match status" value="1"/>
</dbReference>